<dbReference type="Pfam" id="PF00149">
    <property type="entry name" value="Metallophos"/>
    <property type="match status" value="1"/>
</dbReference>
<dbReference type="GO" id="GO:0000166">
    <property type="term" value="F:nucleotide binding"/>
    <property type="evidence" value="ECO:0007669"/>
    <property type="project" value="UniProtKB-KW"/>
</dbReference>
<dbReference type="Gene3D" id="3.90.780.10">
    <property type="entry name" value="5'-Nucleotidase, C-terminal domain"/>
    <property type="match status" value="1"/>
</dbReference>
<protein>
    <submittedName>
        <fullName evidence="5">2',3'-cyclic-nucleotide 2'-phosphodiesterase/3'-nucleotidase</fullName>
    </submittedName>
</protein>
<reference evidence="5 6" key="1">
    <citation type="submission" date="2018-06" db="EMBL/GenBank/DDBJ databases">
        <title>Genomic Encyclopedia of Type Strains, Phase III (KMG-III): the genomes of soil and plant-associated and newly described type strains.</title>
        <authorList>
            <person name="Whitman W."/>
        </authorList>
    </citation>
    <scope>NUCLEOTIDE SEQUENCE [LARGE SCALE GENOMIC DNA]</scope>
    <source>
        <strain evidence="5 6">CECT 9025</strain>
    </source>
</reference>
<dbReference type="SUPFAM" id="SSF55816">
    <property type="entry name" value="5'-nucleotidase (syn. UDP-sugar hydrolase), C-terminal domain"/>
    <property type="match status" value="1"/>
</dbReference>
<comment type="caution">
    <text evidence="5">The sequence shown here is derived from an EMBL/GenBank/DDBJ whole genome shotgun (WGS) entry which is preliminary data.</text>
</comment>
<dbReference type="InterPro" id="IPR004843">
    <property type="entry name" value="Calcineurin-like_PHP"/>
</dbReference>
<dbReference type="AlphaFoldDB" id="A0A318SVT0"/>
<evidence type="ECO:0000256" key="1">
    <source>
        <dbReference type="ARBA" id="ARBA00022729"/>
    </source>
</evidence>
<dbReference type="InterPro" id="IPR008334">
    <property type="entry name" value="5'-Nucleotdase_C"/>
</dbReference>
<evidence type="ECO:0000259" key="3">
    <source>
        <dbReference type="Pfam" id="PF00149"/>
    </source>
</evidence>
<keyword evidence="1" id="KW-0732">Signal</keyword>
<keyword evidence="2" id="KW-0378">Hydrolase</keyword>
<sequence>MLLQHEPQRPSKLGTEIELCVLSTTDLHGHVMPYDYLADRPASDRGLARTALQIRKERKRRANTLLFDTGDMLQGNPLADLVAADAGSGLAHPMIAAMNVLDYDAATLGNHDFAYGLPFLRRTVAQARFPIICSNLVPTRASSGWPLRRSVVIEREMRASDGSRQPLRIGLVGFAPPQSVAWSRHQLEDAIASRDIVDSAREEVPRLRALGADLVVALVHSGIGPVTHQPGMENAAIPLAAVEGIDMLLLGHTHLTFPGPMARSAGVVDAARGLLHGKPAVMPGFFGSHIGALDLVLEMTERGWRTRTEAARLIPSAESDESRAAETGTSKALPRIDAAVGACVACCHHRTLNLVRTPIGRTEARLHSHFALVGPDATLSLLADAMRDRARHLLTGQPEAALPLVVAVSPFRSGGRAGPGNYIDIPSGPLLIRHAHELYPFADRLKVSCVRASVLSDWLEWSALAFLPITRGRMDQPLLDLSRPSYRFDVLDGLTYEIDPSASPGGRVGPISWRGRVLDPEERVVIASNDHRHAPGHPAAPALRSGEIVEDGGRLPEILRRHIAAAPLRPDPRQVWRFAPLPGTGAWFDSGPGAVSRLEEAPVRLCPTSGGRDGFSRFVLHFDTPALDSRAARG</sequence>
<feature type="domain" description="Calcineurin-like phosphoesterase" evidence="3">
    <location>
        <begin position="23"/>
        <end position="254"/>
    </location>
</feature>
<evidence type="ECO:0000313" key="5">
    <source>
        <dbReference type="EMBL" id="PYE83957.1"/>
    </source>
</evidence>
<dbReference type="PANTHER" id="PTHR11575">
    <property type="entry name" value="5'-NUCLEOTIDASE-RELATED"/>
    <property type="match status" value="1"/>
</dbReference>
<comment type="similarity">
    <text evidence="2">Belongs to the 5'-nucleotidase family.</text>
</comment>
<gene>
    <name evidence="5" type="ORF">DFP88_103319</name>
</gene>
<keyword evidence="6" id="KW-1185">Reference proteome</keyword>
<dbReference type="RefSeq" id="WP_146227472.1">
    <property type="nucleotide sequence ID" value="NZ_QJTE01000003.1"/>
</dbReference>
<dbReference type="Pfam" id="PF02872">
    <property type="entry name" value="5_nucleotid_C"/>
    <property type="match status" value="1"/>
</dbReference>
<organism evidence="5 6">
    <name type="scientific">Pseudoroseicyclus aestuarii</name>
    <dbReference type="NCBI Taxonomy" id="1795041"/>
    <lineage>
        <taxon>Bacteria</taxon>
        <taxon>Pseudomonadati</taxon>
        <taxon>Pseudomonadota</taxon>
        <taxon>Alphaproteobacteria</taxon>
        <taxon>Rhodobacterales</taxon>
        <taxon>Paracoccaceae</taxon>
        <taxon>Pseudoroseicyclus</taxon>
    </lineage>
</organism>
<dbReference type="GO" id="GO:0016787">
    <property type="term" value="F:hydrolase activity"/>
    <property type="evidence" value="ECO:0007669"/>
    <property type="project" value="UniProtKB-KW"/>
</dbReference>
<proteinExistence type="inferred from homology"/>
<dbReference type="InterPro" id="IPR029052">
    <property type="entry name" value="Metallo-depent_PP-like"/>
</dbReference>
<feature type="domain" description="5'-Nucleotidase C-terminal" evidence="4">
    <location>
        <begin position="373"/>
        <end position="537"/>
    </location>
</feature>
<keyword evidence="2" id="KW-0547">Nucleotide-binding</keyword>
<dbReference type="InterPro" id="IPR006179">
    <property type="entry name" value="5_nucleotidase/apyrase"/>
</dbReference>
<evidence type="ECO:0000313" key="6">
    <source>
        <dbReference type="Proteomes" id="UP000248311"/>
    </source>
</evidence>
<dbReference type="SUPFAM" id="SSF56300">
    <property type="entry name" value="Metallo-dependent phosphatases"/>
    <property type="match status" value="1"/>
</dbReference>
<dbReference type="OrthoDB" id="9803927at2"/>
<dbReference type="EMBL" id="QJTE01000003">
    <property type="protein sequence ID" value="PYE83957.1"/>
    <property type="molecule type" value="Genomic_DNA"/>
</dbReference>
<name>A0A318SVT0_9RHOB</name>
<dbReference type="GO" id="GO:0009166">
    <property type="term" value="P:nucleotide catabolic process"/>
    <property type="evidence" value="ECO:0007669"/>
    <property type="project" value="InterPro"/>
</dbReference>
<dbReference type="Gene3D" id="3.60.21.10">
    <property type="match status" value="1"/>
</dbReference>
<evidence type="ECO:0000259" key="4">
    <source>
        <dbReference type="Pfam" id="PF02872"/>
    </source>
</evidence>
<evidence type="ECO:0000256" key="2">
    <source>
        <dbReference type="RuleBase" id="RU362119"/>
    </source>
</evidence>
<dbReference type="InterPro" id="IPR036907">
    <property type="entry name" value="5'-Nucleotdase_C_sf"/>
</dbReference>
<accession>A0A318SVT0</accession>
<dbReference type="Proteomes" id="UP000248311">
    <property type="component" value="Unassembled WGS sequence"/>
</dbReference>
<dbReference type="PRINTS" id="PR01607">
    <property type="entry name" value="APYRASEFAMLY"/>
</dbReference>
<dbReference type="PANTHER" id="PTHR11575:SF6">
    <property type="entry name" value="2',3'-CYCLIC-NUCLEOTIDE 2'-PHOSPHODIESTERASE_3'-NUCLEOTIDASE"/>
    <property type="match status" value="1"/>
</dbReference>
<dbReference type="GO" id="GO:0030288">
    <property type="term" value="C:outer membrane-bounded periplasmic space"/>
    <property type="evidence" value="ECO:0007669"/>
    <property type="project" value="TreeGrafter"/>
</dbReference>